<evidence type="ECO:0000313" key="2">
    <source>
        <dbReference type="Proteomes" id="UP001500893"/>
    </source>
</evidence>
<organism evidence="1 2">
    <name type="scientific">Streptomyces rameus</name>
    <dbReference type="NCBI Taxonomy" id="68261"/>
    <lineage>
        <taxon>Bacteria</taxon>
        <taxon>Bacillati</taxon>
        <taxon>Actinomycetota</taxon>
        <taxon>Actinomycetes</taxon>
        <taxon>Kitasatosporales</taxon>
        <taxon>Streptomycetaceae</taxon>
        <taxon>Streptomyces</taxon>
    </lineage>
</organism>
<proteinExistence type="predicted"/>
<accession>A0ABP6MVM5</accession>
<dbReference type="Proteomes" id="UP001500893">
    <property type="component" value="Unassembled WGS sequence"/>
</dbReference>
<name>A0ABP6MVM5_9ACTN</name>
<dbReference type="EMBL" id="BAAAVM010000013">
    <property type="protein sequence ID" value="GAA3127669.1"/>
    <property type="molecule type" value="Genomic_DNA"/>
</dbReference>
<comment type="caution">
    <text evidence="1">The sequence shown here is derived from an EMBL/GenBank/DDBJ whole genome shotgun (WGS) entry which is preliminary data.</text>
</comment>
<keyword evidence="2" id="KW-1185">Reference proteome</keyword>
<gene>
    <name evidence="1" type="ORF">GCM10010521_12630</name>
</gene>
<sequence length="181" mass="19224">MFGEDLHHPATALQVLVRGQDLGLPRLAARLVDGLKAVGGRLVRPDQPEVAPLARVGHHLRQQVAEDAGRLVRRHAGLVDRDGEPLQGRHGQVVQQQAAVGVRAGAQAVCTVGDADEDLFPGASMLVEEFLGPVRAQPPLQLPQVVRVLAYGPQRHLVRSPGALHREAVDLGRPGPALGCA</sequence>
<evidence type="ECO:0000313" key="1">
    <source>
        <dbReference type="EMBL" id="GAA3127669.1"/>
    </source>
</evidence>
<reference evidence="2" key="1">
    <citation type="journal article" date="2019" name="Int. J. Syst. Evol. Microbiol.">
        <title>The Global Catalogue of Microorganisms (GCM) 10K type strain sequencing project: providing services to taxonomists for standard genome sequencing and annotation.</title>
        <authorList>
            <consortium name="The Broad Institute Genomics Platform"/>
            <consortium name="The Broad Institute Genome Sequencing Center for Infectious Disease"/>
            <person name="Wu L."/>
            <person name="Ma J."/>
        </authorList>
    </citation>
    <scope>NUCLEOTIDE SEQUENCE [LARGE SCALE GENOMIC DNA]</scope>
    <source>
        <strain evidence="2">JCM 11574</strain>
    </source>
</reference>
<protein>
    <submittedName>
        <fullName evidence="1">Uncharacterized protein</fullName>
    </submittedName>
</protein>